<keyword evidence="1" id="KW-0694">RNA-binding</keyword>
<feature type="compositionally biased region" description="Low complexity" evidence="2">
    <location>
        <begin position="153"/>
        <end position="163"/>
    </location>
</feature>
<protein>
    <recommendedName>
        <fullName evidence="3">Chromatin target of PRMT1 protein C-terminal domain-containing protein</fullName>
    </recommendedName>
</protein>
<evidence type="ECO:0000256" key="1">
    <source>
        <dbReference type="ARBA" id="ARBA00022884"/>
    </source>
</evidence>
<name>A0A813MYU5_9BILA</name>
<evidence type="ECO:0000256" key="2">
    <source>
        <dbReference type="SAM" id="MobiDB-lite"/>
    </source>
</evidence>
<dbReference type="EMBL" id="CAJNOH010000003">
    <property type="protein sequence ID" value="CAF0727720.1"/>
    <property type="molecule type" value="Genomic_DNA"/>
</dbReference>
<reference evidence="4" key="1">
    <citation type="submission" date="2021-02" db="EMBL/GenBank/DDBJ databases">
        <authorList>
            <person name="Nowell W R."/>
        </authorList>
    </citation>
    <scope>NUCLEOTIDE SEQUENCE</scope>
</reference>
<dbReference type="EMBL" id="CAJNOL010000221">
    <property type="protein sequence ID" value="CAF0943199.1"/>
    <property type="molecule type" value="Genomic_DNA"/>
</dbReference>
<evidence type="ECO:0000313" key="7">
    <source>
        <dbReference type="Proteomes" id="UP000663870"/>
    </source>
</evidence>
<comment type="caution">
    <text evidence="4">The sequence shown here is derived from an EMBL/GenBank/DDBJ whole genome shotgun (WGS) entry which is preliminary data.</text>
</comment>
<feature type="domain" description="Chromatin target of PRMT1 protein C-terminal" evidence="3">
    <location>
        <begin position="150"/>
        <end position="224"/>
    </location>
</feature>
<dbReference type="InterPro" id="IPR025715">
    <property type="entry name" value="FoP_C"/>
</dbReference>
<dbReference type="AlphaFoldDB" id="A0A813MYU5"/>
<dbReference type="InterPro" id="IPR052656">
    <property type="entry name" value="CTOP_PRMT1"/>
</dbReference>
<dbReference type="PANTHER" id="PTHR48426:SF1">
    <property type="entry name" value="CHROMATIN TARGET OF PRMT1 PROTEIN"/>
    <property type="match status" value="1"/>
</dbReference>
<dbReference type="Proteomes" id="UP000663854">
    <property type="component" value="Unassembled WGS sequence"/>
</dbReference>
<sequence length="235" mass="26713">MITGKIILKSATKLTLDQRFSEIAKQPVPIPRIQQQTNVTIPKFRQELFGNKPSATLSAANRLKKRSINYRLGFGNNAAIINRQYTNPRTAPVFQRISLGNRRRGGSGGNSFLYGGQSGMGLRLRGQGRVGTRIFRSRTRGYLNNNTISRFSGFNRRGNNNKNNRGRRFGNRPNRGRPNANRNFMRGRGNGRNQNRNKNNNKNNINLTKENLDNDLEKYMAKTNIDNNSIEMNTI</sequence>
<proteinExistence type="predicted"/>
<dbReference type="GO" id="GO:0003723">
    <property type="term" value="F:RNA binding"/>
    <property type="evidence" value="ECO:0007669"/>
    <property type="project" value="UniProtKB-KW"/>
</dbReference>
<evidence type="ECO:0000313" key="4">
    <source>
        <dbReference type="EMBL" id="CAF0727720.1"/>
    </source>
</evidence>
<dbReference type="Proteomes" id="UP000663870">
    <property type="component" value="Unassembled WGS sequence"/>
</dbReference>
<evidence type="ECO:0000313" key="6">
    <source>
        <dbReference type="Proteomes" id="UP000663854"/>
    </source>
</evidence>
<gene>
    <name evidence="5" type="ORF">JXQ802_LOCUS11272</name>
    <name evidence="4" type="ORF">PYM288_LOCUS705</name>
</gene>
<organism evidence="4 6">
    <name type="scientific">Rotaria sordida</name>
    <dbReference type="NCBI Taxonomy" id="392033"/>
    <lineage>
        <taxon>Eukaryota</taxon>
        <taxon>Metazoa</taxon>
        <taxon>Spiralia</taxon>
        <taxon>Gnathifera</taxon>
        <taxon>Rotifera</taxon>
        <taxon>Eurotatoria</taxon>
        <taxon>Bdelloidea</taxon>
        <taxon>Philodinida</taxon>
        <taxon>Philodinidae</taxon>
        <taxon>Rotaria</taxon>
    </lineage>
</organism>
<accession>A0A813MYU5</accession>
<evidence type="ECO:0000259" key="3">
    <source>
        <dbReference type="SMART" id="SM01218"/>
    </source>
</evidence>
<dbReference type="PANTHER" id="PTHR48426">
    <property type="entry name" value="CHROMATIN TARGET OF PRMT1 PROTEIN"/>
    <property type="match status" value="1"/>
</dbReference>
<keyword evidence="7" id="KW-1185">Reference proteome</keyword>
<dbReference type="SMART" id="SM01218">
    <property type="entry name" value="FoP_duplication"/>
    <property type="match status" value="1"/>
</dbReference>
<feature type="compositionally biased region" description="Low complexity" evidence="2">
    <location>
        <begin position="171"/>
        <end position="209"/>
    </location>
</feature>
<feature type="region of interest" description="Disordered" evidence="2">
    <location>
        <begin position="153"/>
        <end position="210"/>
    </location>
</feature>
<evidence type="ECO:0000313" key="5">
    <source>
        <dbReference type="EMBL" id="CAF0943199.1"/>
    </source>
</evidence>